<dbReference type="EMBL" id="BPWL01000005">
    <property type="protein sequence ID" value="GJJ10549.1"/>
    <property type="molecule type" value="Genomic_DNA"/>
</dbReference>
<feature type="region of interest" description="Disordered" evidence="1">
    <location>
        <begin position="1028"/>
        <end position="1054"/>
    </location>
</feature>
<keyword evidence="2" id="KW-1133">Transmembrane helix</keyword>
<dbReference type="Pfam" id="PF00443">
    <property type="entry name" value="UCH"/>
    <property type="match status" value="1"/>
</dbReference>
<dbReference type="GO" id="GO:0016020">
    <property type="term" value="C:membrane"/>
    <property type="evidence" value="ECO:0007669"/>
    <property type="project" value="GOC"/>
</dbReference>
<feature type="transmembrane region" description="Helical" evidence="2">
    <location>
        <begin position="1211"/>
        <end position="1230"/>
    </location>
</feature>
<dbReference type="InterPro" id="IPR001394">
    <property type="entry name" value="Peptidase_C19_UCH"/>
</dbReference>
<dbReference type="Proteomes" id="UP001050691">
    <property type="component" value="Unassembled WGS sequence"/>
</dbReference>
<dbReference type="InterPro" id="IPR005804">
    <property type="entry name" value="FA_desaturase_dom"/>
</dbReference>
<dbReference type="SUPFAM" id="SSF54001">
    <property type="entry name" value="Cysteine proteinases"/>
    <property type="match status" value="1"/>
</dbReference>
<dbReference type="GO" id="GO:0016579">
    <property type="term" value="P:protein deubiquitination"/>
    <property type="evidence" value="ECO:0007669"/>
    <property type="project" value="InterPro"/>
</dbReference>
<dbReference type="Gene3D" id="3.90.70.10">
    <property type="entry name" value="Cysteine proteinases"/>
    <property type="match status" value="2"/>
</dbReference>
<accession>A0AAV5ABF6</accession>
<dbReference type="GO" id="GO:0042284">
    <property type="term" value="F:sphingolipid delta-4 desaturase activity"/>
    <property type="evidence" value="ECO:0007669"/>
    <property type="project" value="TreeGrafter"/>
</dbReference>
<protein>
    <recommendedName>
        <fullName evidence="3">USP domain-containing protein</fullName>
    </recommendedName>
</protein>
<feature type="compositionally biased region" description="Low complexity" evidence="1">
    <location>
        <begin position="728"/>
        <end position="739"/>
    </location>
</feature>
<evidence type="ECO:0000256" key="2">
    <source>
        <dbReference type="SAM" id="Phobius"/>
    </source>
</evidence>
<dbReference type="GO" id="GO:0004843">
    <property type="term" value="F:cysteine-type deubiquitinase activity"/>
    <property type="evidence" value="ECO:0007669"/>
    <property type="project" value="InterPro"/>
</dbReference>
<evidence type="ECO:0000256" key="1">
    <source>
        <dbReference type="SAM" id="MobiDB-lite"/>
    </source>
</evidence>
<feature type="region of interest" description="Disordered" evidence="1">
    <location>
        <begin position="1358"/>
        <end position="1393"/>
    </location>
</feature>
<dbReference type="PANTHER" id="PTHR12879:SF8">
    <property type="entry name" value="SPHINGOLIPID DELTA(4)-DESATURASE DES1"/>
    <property type="match status" value="1"/>
</dbReference>
<dbReference type="PROSITE" id="PS00973">
    <property type="entry name" value="USP_2"/>
    <property type="match status" value="1"/>
</dbReference>
<evidence type="ECO:0000259" key="3">
    <source>
        <dbReference type="PROSITE" id="PS50235"/>
    </source>
</evidence>
<comment type="caution">
    <text evidence="4">The sequence shown here is derived from an EMBL/GenBank/DDBJ whole genome shotgun (WGS) entry which is preliminary data.</text>
</comment>
<keyword evidence="2" id="KW-0472">Membrane</keyword>
<reference evidence="4" key="1">
    <citation type="submission" date="2021-10" db="EMBL/GenBank/DDBJ databases">
        <title>De novo Genome Assembly of Clathrus columnatus (Basidiomycota, Fungi) Using Illumina and Nanopore Sequence Data.</title>
        <authorList>
            <person name="Ogiso-Tanaka E."/>
            <person name="Itagaki H."/>
            <person name="Hosoya T."/>
            <person name="Hosaka K."/>
        </authorList>
    </citation>
    <scope>NUCLEOTIDE SEQUENCE</scope>
    <source>
        <strain evidence="4">MO-923</strain>
    </source>
</reference>
<gene>
    <name evidence="4" type="ORF">Clacol_004776</name>
</gene>
<feature type="compositionally biased region" description="Basic and acidic residues" evidence="1">
    <location>
        <begin position="1031"/>
        <end position="1043"/>
    </location>
</feature>
<dbReference type="SMART" id="SM01269">
    <property type="entry name" value="Lipid_DES"/>
    <property type="match status" value="1"/>
</dbReference>
<feature type="compositionally biased region" description="Low complexity" evidence="1">
    <location>
        <begin position="678"/>
        <end position="688"/>
    </location>
</feature>
<feature type="region of interest" description="Disordered" evidence="1">
    <location>
        <begin position="678"/>
        <end position="805"/>
    </location>
</feature>
<dbReference type="InterPro" id="IPR013866">
    <property type="entry name" value="Sphingolipid_d4-desaturase_N"/>
</dbReference>
<feature type="compositionally biased region" description="Low complexity" evidence="1">
    <location>
        <begin position="872"/>
        <end position="882"/>
    </location>
</feature>
<feature type="region of interest" description="Disordered" evidence="1">
    <location>
        <begin position="852"/>
        <end position="901"/>
    </location>
</feature>
<keyword evidence="2" id="KW-0812">Transmembrane</keyword>
<feature type="domain" description="USP" evidence="3">
    <location>
        <begin position="1"/>
        <end position="1086"/>
    </location>
</feature>
<feature type="region of interest" description="Disordered" evidence="1">
    <location>
        <begin position="29"/>
        <end position="52"/>
    </location>
</feature>
<feature type="compositionally biased region" description="Basic and acidic residues" evidence="1">
    <location>
        <begin position="698"/>
        <end position="708"/>
    </location>
</feature>
<dbReference type="Pfam" id="PF08557">
    <property type="entry name" value="Lipid_DES"/>
    <property type="match status" value="1"/>
</dbReference>
<evidence type="ECO:0000313" key="4">
    <source>
        <dbReference type="EMBL" id="GJJ10549.1"/>
    </source>
</evidence>
<proteinExistence type="predicted"/>
<feature type="transmembrane region" description="Helical" evidence="2">
    <location>
        <begin position="1236"/>
        <end position="1259"/>
    </location>
</feature>
<dbReference type="InterPro" id="IPR038765">
    <property type="entry name" value="Papain-like_cys_pep_sf"/>
</dbReference>
<evidence type="ECO:0000313" key="5">
    <source>
        <dbReference type="Proteomes" id="UP001050691"/>
    </source>
</evidence>
<keyword evidence="5" id="KW-1185">Reference proteome</keyword>
<feature type="region of interest" description="Disordered" evidence="1">
    <location>
        <begin position="619"/>
        <end position="660"/>
    </location>
</feature>
<feature type="transmembrane region" description="Helical" evidence="2">
    <location>
        <begin position="1271"/>
        <end position="1291"/>
    </location>
</feature>
<dbReference type="PROSITE" id="PS50235">
    <property type="entry name" value="USP_3"/>
    <property type="match status" value="1"/>
</dbReference>
<dbReference type="InterPro" id="IPR028889">
    <property type="entry name" value="USP"/>
</dbReference>
<feature type="region of interest" description="Disordered" evidence="1">
    <location>
        <begin position="151"/>
        <end position="175"/>
    </location>
</feature>
<dbReference type="InterPro" id="IPR018200">
    <property type="entry name" value="USP_CS"/>
</dbReference>
<organism evidence="4 5">
    <name type="scientific">Clathrus columnatus</name>
    <dbReference type="NCBI Taxonomy" id="1419009"/>
    <lineage>
        <taxon>Eukaryota</taxon>
        <taxon>Fungi</taxon>
        <taxon>Dikarya</taxon>
        <taxon>Basidiomycota</taxon>
        <taxon>Agaricomycotina</taxon>
        <taxon>Agaricomycetes</taxon>
        <taxon>Phallomycetidae</taxon>
        <taxon>Phallales</taxon>
        <taxon>Clathraceae</taxon>
        <taxon>Clathrus</taxon>
    </lineage>
</organism>
<dbReference type="GO" id="GO:0046513">
    <property type="term" value="P:ceramide biosynthetic process"/>
    <property type="evidence" value="ECO:0007669"/>
    <property type="project" value="TreeGrafter"/>
</dbReference>
<feature type="compositionally biased region" description="Polar residues" evidence="1">
    <location>
        <begin position="752"/>
        <end position="772"/>
    </location>
</feature>
<sequence>MNSVLQGFFATDILRQMVEFQSQNGDSHLPAVFSPRRSPLLTNRRGPEDVQQEWSGGLPVGDVFIQTLERAWMAQDKKERASLSPKELLTHLGKKYDQYLDFRQQDAHEFFIHLLDCMRMEELDVRFFFFTPLFAFLPDICPQIIKKRQSSLSKDKTRPRSNTATPDFPSDETHSLKSIPEEERLISFVDMIWGGRFTSYLICTTCKHVSHTYEDFDDLSLSIRHDESRERKRDRLRAFASKFMTTSGGTSHWHKYNIYNLPRAHSQPPSPPLNGSKLEQSLGLELSNIPEMIRRRSFESTATAAVSMHADVTEKVDKGDNMLDVEKTRERILEEISSMAANVLASDVNGSASGTSTPAPEFFRVSSTTTVPSATLNTIPASAPATPVISPATSGTWSKKVGDRITRRISMTMSKSAKLGMEMMKVASGGNGEKSDTDAGGVAAALEKLTGGPTVGPKPLISASPELHAHLDSNLMTASSATLPKSKRHSALALRHRLREHELNRKNKTPALGRETLEAIYLTRILQDTGPAYSNPLQLLKASTGSIGNSTGASSTITISSGSGMQTLMGQLPRLNIGGTSQSIEECLRTFTAVEALDGENMFGCHTCWKMAHGKITARRPVNSDDSSDEGETKSTPLDKAADSEFIVKPPPMLSEGGRMNTSLSVMTNSSVQSTTSSISTLSALSESGIRTTVPEAEEIRSDADKNGKFSFTPAEMSVTAKTRQPSEESSTSSASANSVDGGSSFDITIDTPPSSASIASHKTLTICTSPESAGDSKGDESGTASSSATREIPTIAMTMSSPIPPENLKEEMPGYGISIPLPSGVPPDAKDALRLPERSFRHGFGYGQFRDEFGSESSMTSASEDEHEEASNVSDASSVSAGPPPGLIVPGSPRRSRSISIPRSKQVIYRRALKRYLIAMPPPILVIHLKRFQQVSKSPLTLFGNLKKLDDYVSFPEHLNIQPFLAPRKEDYGLGRGEMEGKVAKKGTRIEDKPCVYRLYAVVVHIGNMLGGHYVAYTALPPSDTLPLDTGKDKSKTMESGKGHQHSGSQHSQRQWCYISDTEVKLVTLDEVLKAKAYLCMYERVVDYQPAKVGSATKVHKIPPSTTQAQGSSNNVPATNSLFGGAESVPATLTKETSTIDSRHQWSFETRSPRRTTILELSKNEAFEMKPPQDPSDFLWLMTEEPHRSRRMQILKEHPEVKKLMGYEPLTKYVTFSVVALQLVIAIWFRQTSPFSLPFVLVAYVIGGTANHNLFLAIHEITHNLAFKGIVLNKLLAIMANLPIGIPYAVTFKVGYHNEHHDFPSIPWTRLPLLHQLAPEFYKHMASHPSWPMIVLNFIRDKEVGIFARAKRLGKDKKDTALNDPTSNGNLSRYSTDDDSTSTLDSTRRRKA</sequence>
<name>A0AAV5ABF6_9AGAM</name>
<dbReference type="PANTHER" id="PTHR12879">
    <property type="entry name" value="SPHINGOLIPID DELTA 4 DESATURASE/C-4 HYDROXYLASE PROTEIN DES2"/>
    <property type="match status" value="1"/>
</dbReference>
<dbReference type="Pfam" id="PF00487">
    <property type="entry name" value="FA_desaturase"/>
    <property type="match status" value="1"/>
</dbReference>